<keyword evidence="1" id="KW-0812">Transmembrane</keyword>
<dbReference type="AlphaFoldDB" id="A0A0R1SAX7"/>
<feature type="transmembrane region" description="Helical" evidence="1">
    <location>
        <begin position="55"/>
        <end position="75"/>
    </location>
</feature>
<dbReference type="eggNOG" id="COG2223">
    <property type="taxonomic scope" value="Bacteria"/>
</dbReference>
<dbReference type="STRING" id="1122152.GCA_000425905_00930"/>
<comment type="caution">
    <text evidence="2">The sequence shown here is derived from an EMBL/GenBank/DDBJ whole genome shotgun (WGS) entry which is preliminary data.</text>
</comment>
<keyword evidence="1" id="KW-0472">Membrane</keyword>
<keyword evidence="1" id="KW-1133">Transmembrane helix</keyword>
<evidence type="ECO:0000313" key="2">
    <source>
        <dbReference type="EMBL" id="KRL63283.1"/>
    </source>
</evidence>
<keyword evidence="3" id="KW-1185">Reference proteome</keyword>
<evidence type="ECO:0000313" key="3">
    <source>
        <dbReference type="Proteomes" id="UP000051931"/>
    </source>
</evidence>
<evidence type="ECO:0000256" key="1">
    <source>
        <dbReference type="SAM" id="Phobius"/>
    </source>
</evidence>
<accession>A0A0R1SAX7</accession>
<dbReference type="SUPFAM" id="SSF103473">
    <property type="entry name" value="MFS general substrate transporter"/>
    <property type="match status" value="1"/>
</dbReference>
<reference evidence="2 3" key="1">
    <citation type="journal article" date="2015" name="Genome Announc.">
        <title>Expanding the biotechnology potential of lactobacilli through comparative genomics of 213 strains and associated genera.</title>
        <authorList>
            <person name="Sun Z."/>
            <person name="Harris H.M."/>
            <person name="McCann A."/>
            <person name="Guo C."/>
            <person name="Argimon S."/>
            <person name="Zhang W."/>
            <person name="Yang X."/>
            <person name="Jeffery I.B."/>
            <person name="Cooney J.C."/>
            <person name="Kagawa T.F."/>
            <person name="Liu W."/>
            <person name="Song Y."/>
            <person name="Salvetti E."/>
            <person name="Wrobel A."/>
            <person name="Rasinkangas P."/>
            <person name="Parkhill J."/>
            <person name="Rea M.C."/>
            <person name="O'Sullivan O."/>
            <person name="Ritari J."/>
            <person name="Douillard F.P."/>
            <person name="Paul Ross R."/>
            <person name="Yang R."/>
            <person name="Briner A.E."/>
            <person name="Felis G.E."/>
            <person name="de Vos W.M."/>
            <person name="Barrangou R."/>
            <person name="Klaenhammer T.R."/>
            <person name="Caufield P.W."/>
            <person name="Cui Y."/>
            <person name="Zhang H."/>
            <person name="O'Toole P.W."/>
        </authorList>
    </citation>
    <scope>NUCLEOTIDE SEQUENCE [LARGE SCALE GENOMIC DNA]</scope>
    <source>
        <strain evidence="2 3">DSM 15354</strain>
    </source>
</reference>
<dbReference type="PATRIC" id="fig|1122152.4.peg.876"/>
<dbReference type="Proteomes" id="UP000051931">
    <property type="component" value="Unassembled WGS sequence"/>
</dbReference>
<dbReference type="Gene3D" id="1.20.1250.20">
    <property type="entry name" value="MFS general substrate transporter like domains"/>
    <property type="match status" value="1"/>
</dbReference>
<sequence>MIGSVYAWSVFTKPIATQTGWSIKEVTFAFSLAIFFLGMSAAFMGRAVEKYGPTITGTVSALLFGLGVISTGFAISSH</sequence>
<dbReference type="InterPro" id="IPR036259">
    <property type="entry name" value="MFS_trans_sf"/>
</dbReference>
<name>A0A0R1SAX7_9LACO</name>
<feature type="transmembrane region" description="Helical" evidence="1">
    <location>
        <begin position="28"/>
        <end position="48"/>
    </location>
</feature>
<dbReference type="EMBL" id="AZFB01000004">
    <property type="protein sequence ID" value="KRL63283.1"/>
    <property type="molecule type" value="Genomic_DNA"/>
</dbReference>
<organism evidence="2 3">
    <name type="scientific">Lactobacillus psittaci DSM 15354</name>
    <dbReference type="NCBI Taxonomy" id="1122152"/>
    <lineage>
        <taxon>Bacteria</taxon>
        <taxon>Bacillati</taxon>
        <taxon>Bacillota</taxon>
        <taxon>Bacilli</taxon>
        <taxon>Lactobacillales</taxon>
        <taxon>Lactobacillaceae</taxon>
        <taxon>Lactobacillus</taxon>
    </lineage>
</organism>
<gene>
    <name evidence="2" type="ORF">FC23_GL000853</name>
</gene>
<evidence type="ECO:0008006" key="4">
    <source>
        <dbReference type="Google" id="ProtNLM"/>
    </source>
</evidence>
<proteinExistence type="predicted"/>
<protein>
    <recommendedName>
        <fullName evidence="4">Major facilitator superfamily (MFS) profile domain-containing protein</fullName>
    </recommendedName>
</protein>